<dbReference type="GO" id="GO:0008237">
    <property type="term" value="F:metallopeptidase activity"/>
    <property type="evidence" value="ECO:0007669"/>
    <property type="project" value="UniProtKB-KW"/>
</dbReference>
<dbReference type="AlphaFoldDB" id="A0A3B0SIH2"/>
<dbReference type="Gene3D" id="3.30.830.10">
    <property type="entry name" value="Metalloenzyme, LuxS/M16 peptidase-like"/>
    <property type="match status" value="2"/>
</dbReference>
<evidence type="ECO:0000256" key="1">
    <source>
        <dbReference type="ARBA" id="ARBA00007261"/>
    </source>
</evidence>
<dbReference type="GO" id="GO:0046872">
    <property type="term" value="F:metal ion binding"/>
    <property type="evidence" value="ECO:0007669"/>
    <property type="project" value="InterPro"/>
</dbReference>
<feature type="domain" description="Peptidase M16 C-terminal" evidence="7">
    <location>
        <begin position="196"/>
        <end position="370"/>
    </location>
</feature>
<feature type="domain" description="Peptidase M16 N-terminal" evidence="6">
    <location>
        <begin position="39"/>
        <end position="161"/>
    </location>
</feature>
<evidence type="ECO:0000313" key="8">
    <source>
        <dbReference type="EMBL" id="VAV94705.1"/>
    </source>
</evidence>
<gene>
    <name evidence="8" type="ORF">MNBD_ALPHA05-951</name>
</gene>
<dbReference type="EMBL" id="UOEH01000144">
    <property type="protein sequence ID" value="VAV94705.1"/>
    <property type="molecule type" value="Genomic_DNA"/>
</dbReference>
<keyword evidence="2 8" id="KW-0645">Protease</keyword>
<keyword evidence="5" id="KW-0482">Metalloprotease</keyword>
<dbReference type="Pfam" id="PF00675">
    <property type="entry name" value="Peptidase_M16"/>
    <property type="match status" value="1"/>
</dbReference>
<dbReference type="PANTHER" id="PTHR43690">
    <property type="entry name" value="NARDILYSIN"/>
    <property type="match status" value="1"/>
</dbReference>
<proteinExistence type="inferred from homology"/>
<sequence length="462" mass="50586">MRIITAVLSAACLIGAAPAIAADIELPYDKFQLDNGLTVVVHEDRKAPLVAVSIWYHVGSKDEPEGKTGFAHLFEHLMFNGSENYDGEWFEPLEEIGATDLNGTTWFDRTNYFQTVPTPGLERVLWMESDRMGHLLGVVTKEKLDNQRGVVQNEKRQGDNQPYGRAEYSVLAGLLPAGHPYTHSTIGSMEDLDAASLDDVKNWFKEYYGAANTVLVIAGDIDVETARPLVEKYFGDIEAGPPLTQTKANAPQLAVNKQEVMYDRVPQPRLDRNWVAPGRTTREAVLMDLAAEVLGGGKTSRLYRKLVDELQLATAASANNQTQELLSFFSTTVDANKDADLARVEREMESVLSTFLKKGPTTAELKRAKTGIKAGIIRGLEKVGGFGGKAVTLAQGELYAGDPGFIETQLDWLDAATPADVLRAARSVMNAGYYQLNILPFPEYSTVASDLDRTTGLPAVND</sequence>
<protein>
    <submittedName>
        <fullName evidence="8">Zinc protease</fullName>
    </submittedName>
</protein>
<dbReference type="InterPro" id="IPR007863">
    <property type="entry name" value="Peptidase_M16_C"/>
</dbReference>
<dbReference type="GO" id="GO:0006508">
    <property type="term" value="P:proteolysis"/>
    <property type="evidence" value="ECO:0007669"/>
    <property type="project" value="UniProtKB-KW"/>
</dbReference>
<evidence type="ECO:0000259" key="6">
    <source>
        <dbReference type="Pfam" id="PF00675"/>
    </source>
</evidence>
<evidence type="ECO:0000259" key="7">
    <source>
        <dbReference type="Pfam" id="PF05193"/>
    </source>
</evidence>
<dbReference type="Pfam" id="PF05193">
    <property type="entry name" value="Peptidase_M16_C"/>
    <property type="match status" value="1"/>
</dbReference>
<feature type="non-terminal residue" evidence="8">
    <location>
        <position position="462"/>
    </location>
</feature>
<keyword evidence="4" id="KW-0862">Zinc</keyword>
<dbReference type="InterPro" id="IPR011765">
    <property type="entry name" value="Pept_M16_N"/>
</dbReference>
<evidence type="ECO:0000256" key="5">
    <source>
        <dbReference type="ARBA" id="ARBA00023049"/>
    </source>
</evidence>
<evidence type="ECO:0000256" key="2">
    <source>
        <dbReference type="ARBA" id="ARBA00022670"/>
    </source>
</evidence>
<comment type="similarity">
    <text evidence="1">Belongs to the peptidase M16 family.</text>
</comment>
<dbReference type="PANTHER" id="PTHR43690:SF17">
    <property type="entry name" value="PROTEIN YHJJ"/>
    <property type="match status" value="1"/>
</dbReference>
<name>A0A3B0SIH2_9ZZZZ</name>
<keyword evidence="3" id="KW-0378">Hydrolase</keyword>
<evidence type="ECO:0000256" key="3">
    <source>
        <dbReference type="ARBA" id="ARBA00022801"/>
    </source>
</evidence>
<dbReference type="SUPFAM" id="SSF63411">
    <property type="entry name" value="LuxS/MPP-like metallohydrolase"/>
    <property type="match status" value="2"/>
</dbReference>
<evidence type="ECO:0000256" key="4">
    <source>
        <dbReference type="ARBA" id="ARBA00022833"/>
    </source>
</evidence>
<reference evidence="8" key="1">
    <citation type="submission" date="2018-06" db="EMBL/GenBank/DDBJ databases">
        <authorList>
            <person name="Zhirakovskaya E."/>
        </authorList>
    </citation>
    <scope>NUCLEOTIDE SEQUENCE</scope>
</reference>
<organism evidence="8">
    <name type="scientific">hydrothermal vent metagenome</name>
    <dbReference type="NCBI Taxonomy" id="652676"/>
    <lineage>
        <taxon>unclassified sequences</taxon>
        <taxon>metagenomes</taxon>
        <taxon>ecological metagenomes</taxon>
    </lineage>
</organism>
<dbReference type="InterPro" id="IPR050626">
    <property type="entry name" value="Peptidase_M16"/>
</dbReference>
<accession>A0A3B0SIH2</accession>
<dbReference type="InterPro" id="IPR011249">
    <property type="entry name" value="Metalloenz_LuxS/M16"/>
</dbReference>